<evidence type="ECO:0000313" key="1">
    <source>
        <dbReference type="EMBL" id="KAJ8879577.1"/>
    </source>
</evidence>
<gene>
    <name evidence="1" type="ORF">PR048_020185</name>
</gene>
<dbReference type="Proteomes" id="UP001159363">
    <property type="component" value="Chromosome 6"/>
</dbReference>
<name>A0ABQ9H5L2_9NEOP</name>
<protein>
    <submittedName>
        <fullName evidence="1">Uncharacterized protein</fullName>
    </submittedName>
</protein>
<reference evidence="1 2" key="1">
    <citation type="submission" date="2023-02" db="EMBL/GenBank/DDBJ databases">
        <title>LHISI_Scaffold_Assembly.</title>
        <authorList>
            <person name="Stuart O.P."/>
            <person name="Cleave R."/>
            <person name="Magrath M.J.L."/>
            <person name="Mikheyev A.S."/>
        </authorList>
    </citation>
    <scope>NUCLEOTIDE SEQUENCE [LARGE SCALE GENOMIC DNA]</scope>
    <source>
        <strain evidence="1">Daus_M_001</strain>
        <tissue evidence="1">Leg muscle</tissue>
    </source>
</reference>
<sequence length="81" mass="9024">MKRGQQNLLSFYKKPKNSAAESLVPTRSFSSIGNDIDLTEVKSSLPCSHPNDIGSYISVTKLLNNGEKINALRNVWNPDFK</sequence>
<keyword evidence="2" id="KW-1185">Reference proteome</keyword>
<proteinExistence type="predicted"/>
<comment type="caution">
    <text evidence="1">The sequence shown here is derived from an EMBL/GenBank/DDBJ whole genome shotgun (WGS) entry which is preliminary data.</text>
</comment>
<evidence type="ECO:0000313" key="2">
    <source>
        <dbReference type="Proteomes" id="UP001159363"/>
    </source>
</evidence>
<organism evidence="1 2">
    <name type="scientific">Dryococelus australis</name>
    <dbReference type="NCBI Taxonomy" id="614101"/>
    <lineage>
        <taxon>Eukaryota</taxon>
        <taxon>Metazoa</taxon>
        <taxon>Ecdysozoa</taxon>
        <taxon>Arthropoda</taxon>
        <taxon>Hexapoda</taxon>
        <taxon>Insecta</taxon>
        <taxon>Pterygota</taxon>
        <taxon>Neoptera</taxon>
        <taxon>Polyneoptera</taxon>
        <taxon>Phasmatodea</taxon>
        <taxon>Verophasmatodea</taxon>
        <taxon>Anareolatae</taxon>
        <taxon>Phasmatidae</taxon>
        <taxon>Eurycanthinae</taxon>
        <taxon>Dryococelus</taxon>
    </lineage>
</organism>
<accession>A0ABQ9H5L2</accession>
<dbReference type="EMBL" id="JARBHB010000007">
    <property type="protein sequence ID" value="KAJ8879577.1"/>
    <property type="molecule type" value="Genomic_DNA"/>
</dbReference>